<dbReference type="PROSITE" id="PS51257">
    <property type="entry name" value="PROKAR_LIPOPROTEIN"/>
    <property type="match status" value="1"/>
</dbReference>
<dbReference type="PANTHER" id="PTHR30006">
    <property type="entry name" value="THIAMINE-BINDING PERIPLASMIC PROTEIN-RELATED"/>
    <property type="match status" value="1"/>
</dbReference>
<dbReference type="GO" id="GO:0015888">
    <property type="term" value="P:thiamine transport"/>
    <property type="evidence" value="ECO:0007669"/>
    <property type="project" value="TreeGrafter"/>
</dbReference>
<proteinExistence type="predicted"/>
<dbReference type="GO" id="GO:0030976">
    <property type="term" value="F:thiamine pyrophosphate binding"/>
    <property type="evidence" value="ECO:0007669"/>
    <property type="project" value="TreeGrafter"/>
</dbReference>
<reference evidence="3 4" key="1">
    <citation type="submission" date="2015-03" db="EMBL/GenBank/DDBJ databases">
        <authorList>
            <person name="Abdul Halim M."/>
        </authorList>
    </citation>
    <scope>NUCLEOTIDE SEQUENCE [LARGE SCALE GENOMIC DNA]</scope>
    <source>
        <strain evidence="3 4">ATCC 35681</strain>
    </source>
</reference>
<dbReference type="Gene3D" id="3.40.190.10">
    <property type="entry name" value="Periplasmic binding protein-like II"/>
    <property type="match status" value="2"/>
</dbReference>
<feature type="chain" id="PRO_5038850307" description="ABC transporter substrate-binding protein" evidence="2">
    <location>
        <begin position="26"/>
        <end position="359"/>
    </location>
</feature>
<dbReference type="InterPro" id="IPR006059">
    <property type="entry name" value="SBP"/>
</dbReference>
<dbReference type="AlphaFoldDB" id="A0A0F7CKN6"/>
<evidence type="ECO:0000313" key="3">
    <source>
        <dbReference type="EMBL" id="AKG37976.1"/>
    </source>
</evidence>
<sequence>MFKKRMMATSAMVLILGVLSACGTAAPTQDAVNKQSASPAANQKKVVIYTNSGGEGRGEWVQQEAAKKGFDVQIVQAGGGDIANRLIAEKNNPVADVIWGLSSIDYEKFKKQDMLEKYRPSWTDKVDARLNDSEDFYHATAKQAILMMYDKNVYTKETAPTDWPDLWNKPQYQGKYAILAPGGGTARTVLVGILMRYKDPNGEYGISKQGWDELAKFYKNGYQLKQGEDLFQTLAKKEQPISPIWSSGIAGFEQDYNMQMDIVSPKIGVPHVVESVALIKGAKDAEAAKEFIEWFGTAEVQGAFAAKFSYLPANKDALKDAPQNVKDIADAVTVQDIDWKFASDHIEEWVQKVELQLKK</sequence>
<dbReference type="PIRSF" id="PIRSF002825">
    <property type="entry name" value="CfbpA"/>
    <property type="match status" value="1"/>
</dbReference>
<dbReference type="Proteomes" id="UP000034189">
    <property type="component" value="Chromosome"/>
</dbReference>
<dbReference type="EMBL" id="CP011114">
    <property type="protein sequence ID" value="AKG37976.1"/>
    <property type="molecule type" value="Genomic_DNA"/>
</dbReference>
<protein>
    <recommendedName>
        <fullName evidence="5">ABC transporter substrate-binding protein</fullName>
    </recommendedName>
</protein>
<dbReference type="InterPro" id="IPR026045">
    <property type="entry name" value="Ferric-bd"/>
</dbReference>
<dbReference type="SUPFAM" id="SSF53850">
    <property type="entry name" value="Periplasmic binding protein-like II"/>
    <property type="match status" value="1"/>
</dbReference>
<dbReference type="PATRIC" id="fig|1333534.5.peg.5449"/>
<feature type="signal peptide" evidence="2">
    <location>
        <begin position="1"/>
        <end position="25"/>
    </location>
</feature>
<dbReference type="PANTHER" id="PTHR30006:SF2">
    <property type="entry name" value="ABC TRANSPORTER SUBSTRATE-BINDING PROTEIN"/>
    <property type="match status" value="1"/>
</dbReference>
<dbReference type="GO" id="GO:0030288">
    <property type="term" value="C:outer membrane-bounded periplasmic space"/>
    <property type="evidence" value="ECO:0007669"/>
    <property type="project" value="TreeGrafter"/>
</dbReference>
<evidence type="ECO:0000256" key="1">
    <source>
        <dbReference type="ARBA" id="ARBA00022729"/>
    </source>
</evidence>
<evidence type="ECO:0000313" key="4">
    <source>
        <dbReference type="Proteomes" id="UP000034189"/>
    </source>
</evidence>
<gene>
    <name evidence="3" type="ORF">VK70_24920</name>
</gene>
<evidence type="ECO:0008006" key="5">
    <source>
        <dbReference type="Google" id="ProtNLM"/>
    </source>
</evidence>
<name>A0A0F7CKN6_PAEDU</name>
<organism evidence="3 4">
    <name type="scientific">Paenibacillus durus ATCC 35681</name>
    <dbReference type="NCBI Taxonomy" id="1333534"/>
    <lineage>
        <taxon>Bacteria</taxon>
        <taxon>Bacillati</taxon>
        <taxon>Bacillota</taxon>
        <taxon>Bacilli</taxon>
        <taxon>Bacillales</taxon>
        <taxon>Paenibacillaceae</taxon>
        <taxon>Paenibacillus</taxon>
    </lineage>
</organism>
<evidence type="ECO:0000256" key="2">
    <source>
        <dbReference type="SAM" id="SignalP"/>
    </source>
</evidence>
<keyword evidence="1 2" id="KW-0732">Signal</keyword>
<reference evidence="3 4" key="2">
    <citation type="journal article" date="2016" name="Genome Announc.">
        <title>Genome Sequence of a Gram-Positive Diazotroph, Paenibacillus durus Type Strain ATCC 35681.</title>
        <authorList>
            <person name="Halim M.A."/>
            <person name="Rahman A.Y."/>
            <person name="Sim K.S."/>
            <person name="Yam H.C."/>
            <person name="Rahim A.A."/>
            <person name="Ghazali A.H."/>
            <person name="Najimudin N."/>
        </authorList>
    </citation>
    <scope>NUCLEOTIDE SEQUENCE [LARGE SCALE GENOMIC DNA]</scope>
    <source>
        <strain evidence="3 4">ATCC 35681</strain>
    </source>
</reference>
<dbReference type="Pfam" id="PF13416">
    <property type="entry name" value="SBP_bac_8"/>
    <property type="match status" value="1"/>
</dbReference>
<dbReference type="GO" id="GO:0030975">
    <property type="term" value="F:thiamine binding"/>
    <property type="evidence" value="ECO:0007669"/>
    <property type="project" value="TreeGrafter"/>
</dbReference>
<dbReference type="HOGENOM" id="CLU_026974_0_2_9"/>
<accession>A0A0F7CKN6</accession>